<dbReference type="OrthoDB" id="106547at2"/>
<dbReference type="NCBIfam" id="TIGR01135">
    <property type="entry name" value="glmS"/>
    <property type="match status" value="1"/>
</dbReference>
<dbReference type="GO" id="GO:0006002">
    <property type="term" value="P:fructose 6-phosphate metabolic process"/>
    <property type="evidence" value="ECO:0007669"/>
    <property type="project" value="TreeGrafter"/>
</dbReference>
<proteinExistence type="inferred from homology"/>
<dbReference type="FunFam" id="3.40.50.10490:FF:000001">
    <property type="entry name" value="Glutamine--fructose-6-phosphate aminotransferase [isomerizing]"/>
    <property type="match status" value="1"/>
</dbReference>
<feature type="initiator methionine" description="Removed" evidence="10">
    <location>
        <position position="1"/>
    </location>
</feature>
<evidence type="ECO:0000256" key="6">
    <source>
        <dbReference type="ARBA" id="ARBA00022576"/>
    </source>
</evidence>
<feature type="active site" description="Nucleophile; for GATase activity" evidence="10">
    <location>
        <position position="2"/>
    </location>
</feature>
<dbReference type="EMBL" id="FZPD01000004">
    <property type="protein sequence ID" value="SNT19790.1"/>
    <property type="molecule type" value="Genomic_DNA"/>
</dbReference>
<protein>
    <recommendedName>
        <fullName evidence="4 10">Glutamine--fructose-6-phosphate aminotransferase [isomerizing]</fullName>
        <ecNumber evidence="3 10">2.6.1.16</ecNumber>
    </recommendedName>
    <alternativeName>
        <fullName evidence="10">D-fructose-6-phosphate amidotransferase</fullName>
    </alternativeName>
    <alternativeName>
        <fullName evidence="10">GFAT</fullName>
    </alternativeName>
    <alternativeName>
        <fullName evidence="10">Glucosamine-6-phosphate synthase</fullName>
    </alternativeName>
    <alternativeName>
        <fullName evidence="10">Hexosephosphate aminotransferase</fullName>
    </alternativeName>
    <alternativeName>
        <fullName evidence="10">L-glutamine--D-fructose-6-phosphate amidotransferase</fullName>
    </alternativeName>
</protein>
<name>A0A239KP31_EKHLU</name>
<comment type="subunit">
    <text evidence="10">Homodimer.</text>
</comment>
<feature type="domain" description="SIS" evidence="12">
    <location>
        <begin position="289"/>
        <end position="428"/>
    </location>
</feature>
<dbReference type="Gene3D" id="3.40.50.10490">
    <property type="entry name" value="Glucose-6-phosphate isomerase like protein, domain 1"/>
    <property type="match status" value="2"/>
</dbReference>
<feature type="active site" description="For Fru-6P isomerization activity" evidence="10">
    <location>
        <position position="607"/>
    </location>
</feature>
<dbReference type="InterPro" id="IPR005855">
    <property type="entry name" value="GFAT"/>
</dbReference>
<keyword evidence="8" id="KW-0677">Repeat</keyword>
<dbReference type="NCBIfam" id="NF001484">
    <property type="entry name" value="PRK00331.1"/>
    <property type="match status" value="1"/>
</dbReference>
<evidence type="ECO:0000256" key="7">
    <source>
        <dbReference type="ARBA" id="ARBA00022679"/>
    </source>
</evidence>
<dbReference type="PROSITE" id="PS51464">
    <property type="entry name" value="SIS"/>
    <property type="match status" value="2"/>
</dbReference>
<dbReference type="FunFam" id="3.60.20.10:FF:000006">
    <property type="entry name" value="Glutamine--fructose-6-phosphate aminotransferase [isomerizing]"/>
    <property type="match status" value="1"/>
</dbReference>
<dbReference type="GO" id="GO:0046349">
    <property type="term" value="P:amino sugar biosynthetic process"/>
    <property type="evidence" value="ECO:0007669"/>
    <property type="project" value="UniProtKB-ARBA"/>
</dbReference>
<feature type="domain" description="Glutamine amidotransferase type-2" evidence="11">
    <location>
        <begin position="2"/>
        <end position="220"/>
    </location>
</feature>
<dbReference type="PROSITE" id="PS51278">
    <property type="entry name" value="GATASE_TYPE_2"/>
    <property type="match status" value="1"/>
</dbReference>
<dbReference type="GO" id="GO:0006487">
    <property type="term" value="P:protein N-linked glycosylation"/>
    <property type="evidence" value="ECO:0007669"/>
    <property type="project" value="TreeGrafter"/>
</dbReference>
<dbReference type="InterPro" id="IPR047084">
    <property type="entry name" value="GFAT_N"/>
</dbReference>
<reference evidence="13 14" key="1">
    <citation type="submission" date="2017-06" db="EMBL/GenBank/DDBJ databases">
        <authorList>
            <person name="Kim H.J."/>
            <person name="Triplett B.A."/>
        </authorList>
    </citation>
    <scope>NUCLEOTIDE SEQUENCE [LARGE SCALE GENOMIC DNA]</scope>
    <source>
        <strain evidence="13 14">DSM 19307</strain>
    </source>
</reference>
<comment type="subcellular location">
    <subcellularLocation>
        <location evidence="2 10">Cytoplasm</location>
    </subcellularLocation>
</comment>
<gene>
    <name evidence="10" type="primary">glmS</name>
    <name evidence="13" type="ORF">SAMN05421640_2802</name>
</gene>
<dbReference type="Pfam" id="PF13522">
    <property type="entry name" value="GATase_6"/>
    <property type="match status" value="1"/>
</dbReference>
<dbReference type="CDD" id="cd05008">
    <property type="entry name" value="SIS_GlmS_GlmD_1"/>
    <property type="match status" value="1"/>
</dbReference>
<evidence type="ECO:0000256" key="2">
    <source>
        <dbReference type="ARBA" id="ARBA00004496"/>
    </source>
</evidence>
<keyword evidence="9" id="KW-0315">Glutamine amidotransferase</keyword>
<dbReference type="CDD" id="cd00714">
    <property type="entry name" value="GFAT"/>
    <property type="match status" value="1"/>
</dbReference>
<keyword evidence="14" id="KW-1185">Reference proteome</keyword>
<dbReference type="HAMAP" id="MF_00164">
    <property type="entry name" value="GlmS"/>
    <property type="match status" value="1"/>
</dbReference>
<dbReference type="GO" id="GO:0005975">
    <property type="term" value="P:carbohydrate metabolic process"/>
    <property type="evidence" value="ECO:0007669"/>
    <property type="project" value="UniProtKB-UniRule"/>
</dbReference>
<dbReference type="SUPFAM" id="SSF56235">
    <property type="entry name" value="N-terminal nucleophile aminohydrolases (Ntn hydrolases)"/>
    <property type="match status" value="1"/>
</dbReference>
<dbReference type="InterPro" id="IPR046348">
    <property type="entry name" value="SIS_dom_sf"/>
</dbReference>
<dbReference type="InterPro" id="IPR035466">
    <property type="entry name" value="GlmS/AgaS_SIS"/>
</dbReference>
<evidence type="ECO:0000256" key="3">
    <source>
        <dbReference type="ARBA" id="ARBA00012916"/>
    </source>
</evidence>
<dbReference type="GO" id="GO:0005829">
    <property type="term" value="C:cytosol"/>
    <property type="evidence" value="ECO:0007669"/>
    <property type="project" value="TreeGrafter"/>
</dbReference>
<evidence type="ECO:0000259" key="12">
    <source>
        <dbReference type="PROSITE" id="PS51464"/>
    </source>
</evidence>
<dbReference type="PANTHER" id="PTHR10937:SF0">
    <property type="entry name" value="GLUTAMINE--FRUCTOSE-6-PHOSPHATE TRANSAMINASE (ISOMERIZING)"/>
    <property type="match status" value="1"/>
</dbReference>
<comment type="function">
    <text evidence="10">Catalyzes the first step in hexosamine metabolism, converting fructose-6P into glucosamine-6P using glutamine as a nitrogen source.</text>
</comment>
<evidence type="ECO:0000259" key="11">
    <source>
        <dbReference type="PROSITE" id="PS51278"/>
    </source>
</evidence>
<dbReference type="InterPro" id="IPR001347">
    <property type="entry name" value="SIS_dom"/>
</dbReference>
<evidence type="ECO:0000313" key="13">
    <source>
        <dbReference type="EMBL" id="SNT19790.1"/>
    </source>
</evidence>
<dbReference type="FunFam" id="3.40.50.10490:FF:000002">
    <property type="entry name" value="Glutamine--fructose-6-phosphate aminotransferase [isomerizing]"/>
    <property type="match status" value="1"/>
</dbReference>
<keyword evidence="6 10" id="KW-0032">Aminotransferase</keyword>
<evidence type="ECO:0000313" key="14">
    <source>
        <dbReference type="Proteomes" id="UP000198393"/>
    </source>
</evidence>
<comment type="catalytic activity">
    <reaction evidence="1 10">
        <text>D-fructose 6-phosphate + L-glutamine = D-glucosamine 6-phosphate + L-glutamate</text>
        <dbReference type="Rhea" id="RHEA:13237"/>
        <dbReference type="ChEBI" id="CHEBI:29985"/>
        <dbReference type="ChEBI" id="CHEBI:58359"/>
        <dbReference type="ChEBI" id="CHEBI:58725"/>
        <dbReference type="ChEBI" id="CHEBI:61527"/>
        <dbReference type="EC" id="2.6.1.16"/>
    </reaction>
</comment>
<dbReference type="AlphaFoldDB" id="A0A239KP31"/>
<dbReference type="InterPro" id="IPR017932">
    <property type="entry name" value="GATase_2_dom"/>
</dbReference>
<evidence type="ECO:0000256" key="5">
    <source>
        <dbReference type="ARBA" id="ARBA00022490"/>
    </source>
</evidence>
<keyword evidence="5 10" id="KW-0963">Cytoplasm</keyword>
<dbReference type="InterPro" id="IPR029055">
    <property type="entry name" value="Ntn_hydrolases_N"/>
</dbReference>
<organism evidence="13 14">
    <name type="scientific">Ekhidna lutea</name>
    <dbReference type="NCBI Taxonomy" id="447679"/>
    <lineage>
        <taxon>Bacteria</taxon>
        <taxon>Pseudomonadati</taxon>
        <taxon>Bacteroidota</taxon>
        <taxon>Cytophagia</taxon>
        <taxon>Cytophagales</taxon>
        <taxon>Reichenbachiellaceae</taxon>
        <taxon>Ekhidna</taxon>
    </lineage>
</organism>
<evidence type="ECO:0000256" key="8">
    <source>
        <dbReference type="ARBA" id="ARBA00022737"/>
    </source>
</evidence>
<dbReference type="GO" id="GO:0006047">
    <property type="term" value="P:UDP-N-acetylglucosamine metabolic process"/>
    <property type="evidence" value="ECO:0007669"/>
    <property type="project" value="TreeGrafter"/>
</dbReference>
<dbReference type="Gene3D" id="3.60.20.10">
    <property type="entry name" value="Glutamine Phosphoribosylpyrophosphate, subunit 1, domain 1"/>
    <property type="match status" value="1"/>
</dbReference>
<dbReference type="EC" id="2.6.1.16" evidence="3 10"/>
<dbReference type="GO" id="GO:0097367">
    <property type="term" value="F:carbohydrate derivative binding"/>
    <property type="evidence" value="ECO:0007669"/>
    <property type="project" value="InterPro"/>
</dbReference>
<evidence type="ECO:0000256" key="9">
    <source>
        <dbReference type="ARBA" id="ARBA00022962"/>
    </source>
</evidence>
<sequence length="612" mass="66988">MCGIVGYLGKKEAYPILINGLRRLEYRGYDSAGVALMEGDDLVVRKKEGKVKELEGMSSEETFKSIIGIGHTRWATHGAPNDANAHPHLSNSGNLALIHNGIIENYGALKEDLKHRGYSFKSDTDTEVFVNFIEDIKTSENLSLEDALRVALSKVVGAYAIAIISKENPNKLVAARKGSPLVIGLGKDEFFVASDATPIIEHTNEVIYLKDEEIAVMENGEYSIKDAKDIPQTPYIQTLEMELEAIEKSGHDHFMHKEIFEQPISIADCMRGRLNAEKGELTLGGIRNYAKALENAERIIIIACGTSWHAGLVAEYVFEDLCRIPVEVEYASEFRYRNPVIKEGDIVIAISQSGETADTLAAIELAKSKGAIVLGVVNTVGSSISRVSHEGAYLHAGPEIGVASTKAFTAQLTVLYMIALKAAFNKGTIAENRFREHLRELSLIPAKVEKALKTNDKIEEISDLFKNASNFLYLGRGYNFPVALEGALKLKEISYIHAEGYPAAEMKHGPIALIDENMPVVVIATRDSSYDKVVSNIQEVKARKGVVIAIVTEGDSLIPGMADFTIEVPATHESLMPLVSVIPLQLLSYHIAVMRGANVDQPRNLAKSVTVE</sequence>
<dbReference type="SUPFAM" id="SSF53697">
    <property type="entry name" value="SIS domain"/>
    <property type="match status" value="1"/>
</dbReference>
<dbReference type="CDD" id="cd05009">
    <property type="entry name" value="SIS_GlmS_GlmD_2"/>
    <property type="match status" value="1"/>
</dbReference>
<dbReference type="RefSeq" id="WP_089357480.1">
    <property type="nucleotide sequence ID" value="NZ_FZPD01000004.1"/>
</dbReference>
<dbReference type="InterPro" id="IPR035490">
    <property type="entry name" value="GlmS/FrlB_SIS"/>
</dbReference>
<accession>A0A239KP31</accession>
<feature type="domain" description="SIS" evidence="12">
    <location>
        <begin position="461"/>
        <end position="602"/>
    </location>
</feature>
<dbReference type="Proteomes" id="UP000198393">
    <property type="component" value="Unassembled WGS sequence"/>
</dbReference>
<evidence type="ECO:0000256" key="10">
    <source>
        <dbReference type="HAMAP-Rule" id="MF_00164"/>
    </source>
</evidence>
<dbReference type="Pfam" id="PF01380">
    <property type="entry name" value="SIS"/>
    <property type="match status" value="2"/>
</dbReference>
<evidence type="ECO:0000256" key="1">
    <source>
        <dbReference type="ARBA" id="ARBA00001031"/>
    </source>
</evidence>
<dbReference type="PANTHER" id="PTHR10937">
    <property type="entry name" value="GLUCOSAMINE--FRUCTOSE-6-PHOSPHATE AMINOTRANSFERASE, ISOMERIZING"/>
    <property type="match status" value="1"/>
</dbReference>
<evidence type="ECO:0000256" key="4">
    <source>
        <dbReference type="ARBA" id="ARBA00016090"/>
    </source>
</evidence>
<dbReference type="GO" id="GO:0004360">
    <property type="term" value="F:glutamine-fructose-6-phosphate transaminase (isomerizing) activity"/>
    <property type="evidence" value="ECO:0007669"/>
    <property type="project" value="UniProtKB-UniRule"/>
</dbReference>
<keyword evidence="7 10" id="KW-0808">Transferase</keyword>